<evidence type="ECO:0000313" key="1">
    <source>
        <dbReference type="EMBL" id="QDT60310.1"/>
    </source>
</evidence>
<accession>A0A517SW07</accession>
<evidence type="ECO:0008006" key="3">
    <source>
        <dbReference type="Google" id="ProtNLM"/>
    </source>
</evidence>
<name>A0A517SW07_9BACT</name>
<evidence type="ECO:0000313" key="2">
    <source>
        <dbReference type="Proteomes" id="UP000315003"/>
    </source>
</evidence>
<dbReference type="AlphaFoldDB" id="A0A517SW07"/>
<organism evidence="1 2">
    <name type="scientific">Stieleria bergensis</name>
    <dbReference type="NCBI Taxonomy" id="2528025"/>
    <lineage>
        <taxon>Bacteria</taxon>
        <taxon>Pseudomonadati</taxon>
        <taxon>Planctomycetota</taxon>
        <taxon>Planctomycetia</taxon>
        <taxon>Pirellulales</taxon>
        <taxon>Pirellulaceae</taxon>
        <taxon>Stieleria</taxon>
    </lineage>
</organism>
<dbReference type="RefSeq" id="WP_145272821.1">
    <property type="nucleotide sequence ID" value="NZ_CP036272.1"/>
</dbReference>
<protein>
    <recommendedName>
        <fullName evidence="3">Exostosin family protein</fullName>
    </recommendedName>
</protein>
<gene>
    <name evidence="1" type="ORF">SV7mr_28300</name>
</gene>
<sequence length="403" mass="45329">MRWKDRFRYPLDLMKARRCLENAATARTQQREQARGDHWEGDQAARVVLDLHHTTLLFDGARHLQCIATHALRLDRSVILRCRKRLLGLIAHKTHGAEFLSMPNVYWQRVRREGQRWAHQAEDLVLTDRISSADQAGNQAWSLLCGRDQIEGLPVMPYPMFPCHITRATPQYLAEQRSADKAGVFFAGNLQARYSRDTMERDFKMLSRGAIVTALQEQFSGRIGKTAAAGNPDAIVLRDATEHPIASEQWLATLAEHQFFVCCPGVAQPVCHNVVEAMSVGCVPLVEYGHRMHPPLQDNVNAICFEGRSGLIQAIERIDSMSDQQLRTLSANVCAYYDRYLCGSSFLNKLQQALTVPSVHSTARMILMPFHSENLFDPVQVQQICQQGVQPISQQGGTASRAA</sequence>
<dbReference type="Proteomes" id="UP000315003">
    <property type="component" value="Chromosome"/>
</dbReference>
<proteinExistence type="predicted"/>
<dbReference type="OrthoDB" id="5696983at2"/>
<reference evidence="1 2" key="1">
    <citation type="submission" date="2019-02" db="EMBL/GenBank/DDBJ databases">
        <title>Deep-cultivation of Planctomycetes and their phenomic and genomic characterization uncovers novel biology.</title>
        <authorList>
            <person name="Wiegand S."/>
            <person name="Jogler M."/>
            <person name="Boedeker C."/>
            <person name="Pinto D."/>
            <person name="Vollmers J."/>
            <person name="Rivas-Marin E."/>
            <person name="Kohn T."/>
            <person name="Peeters S.H."/>
            <person name="Heuer A."/>
            <person name="Rast P."/>
            <person name="Oberbeckmann S."/>
            <person name="Bunk B."/>
            <person name="Jeske O."/>
            <person name="Meyerdierks A."/>
            <person name="Storesund J.E."/>
            <person name="Kallscheuer N."/>
            <person name="Luecker S."/>
            <person name="Lage O.M."/>
            <person name="Pohl T."/>
            <person name="Merkel B.J."/>
            <person name="Hornburger P."/>
            <person name="Mueller R.-W."/>
            <person name="Bruemmer F."/>
            <person name="Labrenz M."/>
            <person name="Spormann A.M."/>
            <person name="Op den Camp H."/>
            <person name="Overmann J."/>
            <person name="Amann R."/>
            <person name="Jetten M.S.M."/>
            <person name="Mascher T."/>
            <person name="Medema M.H."/>
            <person name="Devos D.P."/>
            <person name="Kaster A.-K."/>
            <person name="Ovreas L."/>
            <person name="Rohde M."/>
            <person name="Galperin M.Y."/>
            <person name="Jogler C."/>
        </authorList>
    </citation>
    <scope>NUCLEOTIDE SEQUENCE [LARGE SCALE GENOMIC DNA]</scope>
    <source>
        <strain evidence="1 2">SV_7m_r</strain>
    </source>
</reference>
<keyword evidence="2" id="KW-1185">Reference proteome</keyword>
<dbReference type="EMBL" id="CP036272">
    <property type="protein sequence ID" value="QDT60310.1"/>
    <property type="molecule type" value="Genomic_DNA"/>
</dbReference>